<keyword evidence="2" id="KW-1185">Reference proteome</keyword>
<dbReference type="AlphaFoldDB" id="A0AAI9X592"/>
<protein>
    <submittedName>
        <fullName evidence="1">Uncharacterized protein</fullName>
    </submittedName>
</protein>
<dbReference type="Proteomes" id="UP001227192">
    <property type="component" value="Unassembled WGS sequence"/>
</dbReference>
<gene>
    <name evidence="1" type="ORF">VN97_g9027</name>
</gene>
<comment type="caution">
    <text evidence="1">The sequence shown here is derived from an EMBL/GenBank/DDBJ whole genome shotgun (WGS) entry which is preliminary data.</text>
</comment>
<organism evidence="1 2">
    <name type="scientific">Penicillium thymicola</name>
    <dbReference type="NCBI Taxonomy" id="293382"/>
    <lineage>
        <taxon>Eukaryota</taxon>
        <taxon>Fungi</taxon>
        <taxon>Dikarya</taxon>
        <taxon>Ascomycota</taxon>
        <taxon>Pezizomycotina</taxon>
        <taxon>Eurotiomycetes</taxon>
        <taxon>Eurotiomycetidae</taxon>
        <taxon>Eurotiales</taxon>
        <taxon>Aspergillaceae</taxon>
        <taxon>Penicillium</taxon>
    </lineage>
</organism>
<accession>A0AAI9X592</accession>
<reference evidence="1" key="1">
    <citation type="submission" date="2015-06" db="EMBL/GenBank/DDBJ databases">
        <authorList>
            <person name="Nguyen H."/>
        </authorList>
    </citation>
    <scope>NUCLEOTIDE SEQUENCE</scope>
    <source>
        <strain evidence="1">DAOM 180753</strain>
    </source>
</reference>
<proteinExistence type="predicted"/>
<name>A0AAI9X592_PENTH</name>
<sequence length="91" mass="11041">MTAMEHVQTRDKPANPCQTIRHRMSLKPSITMNHRLDHIREKELISNNMLTEQSNWRLRNNSSCTALETRQHIERRKKKRKKRDIWCYNKA</sequence>
<reference evidence="1" key="2">
    <citation type="journal article" date="2016" name="Fungal Biol.">
        <title>Ochratoxin A production by Penicillium thymicola.</title>
        <authorList>
            <person name="Nguyen H.D.T."/>
            <person name="McMullin D.R."/>
            <person name="Ponomareva E."/>
            <person name="Riley R."/>
            <person name="Pomraning K.R."/>
            <person name="Baker S.E."/>
            <person name="Seifert K.A."/>
        </authorList>
    </citation>
    <scope>NUCLEOTIDE SEQUENCE</scope>
    <source>
        <strain evidence="1">DAOM 180753</strain>
    </source>
</reference>
<evidence type="ECO:0000313" key="2">
    <source>
        <dbReference type="Proteomes" id="UP001227192"/>
    </source>
</evidence>
<dbReference type="EMBL" id="LACB01000347">
    <property type="protein sequence ID" value="KAJ9484350.1"/>
    <property type="molecule type" value="Genomic_DNA"/>
</dbReference>
<evidence type="ECO:0000313" key="1">
    <source>
        <dbReference type="EMBL" id="KAJ9484350.1"/>
    </source>
</evidence>